<evidence type="ECO:0000313" key="2">
    <source>
        <dbReference type="Proteomes" id="UP000095284"/>
    </source>
</evidence>
<keyword evidence="1" id="KW-0472">Membrane</keyword>
<dbReference type="AlphaFoldDB" id="A0A1I7SWH9"/>
<evidence type="ECO:0000313" key="3">
    <source>
        <dbReference type="WBParaSite" id="BXY_1741000.1"/>
    </source>
</evidence>
<keyword evidence="1" id="KW-0812">Transmembrane</keyword>
<accession>A0A1I7SWH9</accession>
<evidence type="ECO:0000256" key="1">
    <source>
        <dbReference type="SAM" id="Phobius"/>
    </source>
</evidence>
<reference evidence="3" key="1">
    <citation type="submission" date="2016-11" db="UniProtKB">
        <authorList>
            <consortium name="WormBaseParasite"/>
        </authorList>
    </citation>
    <scope>IDENTIFICATION</scope>
</reference>
<feature type="transmembrane region" description="Helical" evidence="1">
    <location>
        <begin position="30"/>
        <end position="51"/>
    </location>
</feature>
<proteinExistence type="predicted"/>
<keyword evidence="1" id="KW-1133">Transmembrane helix</keyword>
<organism evidence="2 3">
    <name type="scientific">Bursaphelenchus xylophilus</name>
    <name type="common">Pinewood nematode worm</name>
    <name type="synonym">Aphelenchoides xylophilus</name>
    <dbReference type="NCBI Taxonomy" id="6326"/>
    <lineage>
        <taxon>Eukaryota</taxon>
        <taxon>Metazoa</taxon>
        <taxon>Ecdysozoa</taxon>
        <taxon>Nematoda</taxon>
        <taxon>Chromadorea</taxon>
        <taxon>Rhabditida</taxon>
        <taxon>Tylenchina</taxon>
        <taxon>Tylenchomorpha</taxon>
        <taxon>Aphelenchoidea</taxon>
        <taxon>Aphelenchoididae</taxon>
        <taxon>Bursaphelenchus</taxon>
    </lineage>
</organism>
<dbReference type="Proteomes" id="UP000095284">
    <property type="component" value="Unplaced"/>
</dbReference>
<name>A0A1I7SWH9_BURXY</name>
<dbReference type="WBParaSite" id="BXY_1741000.1">
    <property type="protein sequence ID" value="BXY_1741000.1"/>
    <property type="gene ID" value="BXY_1741000"/>
</dbReference>
<sequence>MRVPKGAPVAGLLYWKQKFPFLNRFQRPTMGTAAVGGCVGLTILGILVMIVQPYVYNDYYKGVQAHKRSLMNADREKLANGLRPWSDPFKSPK</sequence>
<protein>
    <submittedName>
        <fullName evidence="3">Small integral membrane protein 20</fullName>
    </submittedName>
</protein>